<evidence type="ECO:0000313" key="1">
    <source>
        <dbReference type="EMBL" id="NHE58620.1"/>
    </source>
</evidence>
<keyword evidence="2" id="KW-1185">Reference proteome</keyword>
<sequence length="119" mass="13231">MKLLEKHESNASPAKTLVLFGGSAYRRDEVIRSLMQIPGLTIYGALSEEEGMALLTTLKQVDLLLIGGRYTNRQRTRIKAFVQANYPGIKITEPGIDYPYDNTNIFNAVKSLAGMDLKP</sequence>
<evidence type="ECO:0000313" key="2">
    <source>
        <dbReference type="Proteomes" id="UP000649799"/>
    </source>
</evidence>
<dbReference type="RefSeq" id="WP_166149185.1">
    <property type="nucleotide sequence ID" value="NZ_JAANYN010000008.1"/>
</dbReference>
<dbReference type="EMBL" id="JAANYN010000008">
    <property type="protein sequence ID" value="NHE58620.1"/>
    <property type="molecule type" value="Genomic_DNA"/>
</dbReference>
<protein>
    <submittedName>
        <fullName evidence="1">Uncharacterized protein</fullName>
    </submittedName>
</protein>
<gene>
    <name evidence="1" type="ORF">G9Q97_17560</name>
</gene>
<proteinExistence type="predicted"/>
<reference evidence="1 2" key="1">
    <citation type="submission" date="2020-03" db="EMBL/GenBank/DDBJ databases">
        <title>Cyclobacterium plantarum sp. nov., a marine bacterium isolated from a coastal-marine wetland.</title>
        <authorList>
            <person name="Sanchez-Porro C."/>
            <person name="Ventosa A."/>
            <person name="Amoozegar M."/>
        </authorList>
    </citation>
    <scope>NUCLEOTIDE SEQUENCE [LARGE SCALE GENOMIC DNA]</scope>
    <source>
        <strain evidence="1 2">GBPx2</strain>
    </source>
</reference>
<accession>A0ABX0H9N9</accession>
<organism evidence="1 2">
    <name type="scientific">Cyclobacterium plantarum</name>
    <dbReference type="NCBI Taxonomy" id="2716263"/>
    <lineage>
        <taxon>Bacteria</taxon>
        <taxon>Pseudomonadati</taxon>
        <taxon>Bacteroidota</taxon>
        <taxon>Cytophagia</taxon>
        <taxon>Cytophagales</taxon>
        <taxon>Cyclobacteriaceae</taxon>
        <taxon>Cyclobacterium</taxon>
    </lineage>
</organism>
<comment type="caution">
    <text evidence="1">The sequence shown here is derived from an EMBL/GenBank/DDBJ whole genome shotgun (WGS) entry which is preliminary data.</text>
</comment>
<name>A0ABX0H9N9_9BACT</name>
<dbReference type="Proteomes" id="UP000649799">
    <property type="component" value="Unassembled WGS sequence"/>
</dbReference>